<name>A0A9W9A8L9_9AGAR</name>
<dbReference type="EMBL" id="JANVFS010000019">
    <property type="protein sequence ID" value="KAJ4477005.1"/>
    <property type="molecule type" value="Genomic_DNA"/>
</dbReference>
<evidence type="ECO:0000313" key="1">
    <source>
        <dbReference type="EMBL" id="KAJ4477005.1"/>
    </source>
</evidence>
<evidence type="ECO:0008006" key="3">
    <source>
        <dbReference type="Google" id="ProtNLM"/>
    </source>
</evidence>
<protein>
    <recommendedName>
        <fullName evidence="3">BTB domain-containing protein</fullName>
    </recommendedName>
</protein>
<sequence length="299" mass="33745">MSSNLATDTPALDEYHPQFCSPEADIVLRSLEGTLYRVPSFVLRSASGFWNALLSISPQTPASTSSPLPTSQHNNILEPMLRLLSGLPIPPWTPDPESADSDEKCISEIENLLLLAESWDAPGPLSFLRFGITAPMFLEQPLRLYALATHFGWVPEAKVASKHSLGLNLYDDEHEEVLKRLSAKDLLVLLRLHRARRDQMKVFLDDQDVFTLGNSESSRCVACNHEVDNSAWRELKARIFQEMDRCSKGDFVGSWEMEEWKETDRCWKVKCGKCAALLYHKGQTIRKMKEGLSILPDTV</sequence>
<comment type="caution">
    <text evidence="1">The sequence shown here is derived from an EMBL/GenBank/DDBJ whole genome shotgun (WGS) entry which is preliminary data.</text>
</comment>
<organism evidence="1 2">
    <name type="scientific">Lentinula lateritia</name>
    <dbReference type="NCBI Taxonomy" id="40482"/>
    <lineage>
        <taxon>Eukaryota</taxon>
        <taxon>Fungi</taxon>
        <taxon>Dikarya</taxon>
        <taxon>Basidiomycota</taxon>
        <taxon>Agaricomycotina</taxon>
        <taxon>Agaricomycetes</taxon>
        <taxon>Agaricomycetidae</taxon>
        <taxon>Agaricales</taxon>
        <taxon>Marasmiineae</taxon>
        <taxon>Omphalotaceae</taxon>
        <taxon>Lentinula</taxon>
    </lineage>
</organism>
<evidence type="ECO:0000313" key="2">
    <source>
        <dbReference type="Proteomes" id="UP001150238"/>
    </source>
</evidence>
<accession>A0A9W9A8L9</accession>
<dbReference type="Proteomes" id="UP001150238">
    <property type="component" value="Unassembled WGS sequence"/>
</dbReference>
<proteinExistence type="predicted"/>
<gene>
    <name evidence="1" type="ORF">C8J55DRAFT_516370</name>
</gene>
<reference evidence="1" key="1">
    <citation type="submission" date="2022-08" db="EMBL/GenBank/DDBJ databases">
        <authorList>
            <consortium name="DOE Joint Genome Institute"/>
            <person name="Min B."/>
            <person name="Riley R."/>
            <person name="Sierra-Patev S."/>
            <person name="Naranjo-Ortiz M."/>
            <person name="Looney B."/>
            <person name="Konkel Z."/>
            <person name="Slot J.C."/>
            <person name="Sakamoto Y."/>
            <person name="Steenwyk J.L."/>
            <person name="Rokas A."/>
            <person name="Carro J."/>
            <person name="Camarero S."/>
            <person name="Ferreira P."/>
            <person name="Molpeceres G."/>
            <person name="Ruiz-Duenas F.J."/>
            <person name="Serrano A."/>
            <person name="Henrissat B."/>
            <person name="Drula E."/>
            <person name="Hughes K.W."/>
            <person name="Mata J.L."/>
            <person name="Ishikawa N.K."/>
            <person name="Vargas-Isla R."/>
            <person name="Ushijima S."/>
            <person name="Smith C.A."/>
            <person name="Ahrendt S."/>
            <person name="Andreopoulos W."/>
            <person name="He G."/>
            <person name="Labutti K."/>
            <person name="Lipzen A."/>
            <person name="Ng V."/>
            <person name="Sandor L."/>
            <person name="Barry K."/>
            <person name="Martinez A.T."/>
            <person name="Xiao Y."/>
            <person name="Gibbons J.G."/>
            <person name="Terashima K."/>
            <person name="Hibbett D.S."/>
            <person name="Grigoriev I.V."/>
        </authorList>
    </citation>
    <scope>NUCLEOTIDE SEQUENCE</scope>
    <source>
        <strain evidence="1">Sp2 HRB7682 ss15</strain>
    </source>
</reference>
<dbReference type="AlphaFoldDB" id="A0A9W9A8L9"/>
<reference evidence="1" key="2">
    <citation type="journal article" date="2023" name="Proc. Natl. Acad. Sci. U.S.A.">
        <title>A global phylogenomic analysis of the shiitake genus Lentinula.</title>
        <authorList>
            <person name="Sierra-Patev S."/>
            <person name="Min B."/>
            <person name="Naranjo-Ortiz M."/>
            <person name="Looney B."/>
            <person name="Konkel Z."/>
            <person name="Slot J.C."/>
            <person name="Sakamoto Y."/>
            <person name="Steenwyk J.L."/>
            <person name="Rokas A."/>
            <person name="Carro J."/>
            <person name="Camarero S."/>
            <person name="Ferreira P."/>
            <person name="Molpeceres G."/>
            <person name="Ruiz-Duenas F.J."/>
            <person name="Serrano A."/>
            <person name="Henrissat B."/>
            <person name="Drula E."/>
            <person name="Hughes K.W."/>
            <person name="Mata J.L."/>
            <person name="Ishikawa N.K."/>
            <person name="Vargas-Isla R."/>
            <person name="Ushijima S."/>
            <person name="Smith C.A."/>
            <person name="Donoghue J."/>
            <person name="Ahrendt S."/>
            <person name="Andreopoulos W."/>
            <person name="He G."/>
            <person name="LaButti K."/>
            <person name="Lipzen A."/>
            <person name="Ng V."/>
            <person name="Riley R."/>
            <person name="Sandor L."/>
            <person name="Barry K."/>
            <person name="Martinez A.T."/>
            <person name="Xiao Y."/>
            <person name="Gibbons J.G."/>
            <person name="Terashima K."/>
            <person name="Grigoriev I.V."/>
            <person name="Hibbett D."/>
        </authorList>
    </citation>
    <scope>NUCLEOTIDE SEQUENCE</scope>
    <source>
        <strain evidence="1">Sp2 HRB7682 ss15</strain>
    </source>
</reference>